<reference evidence="1 2" key="1">
    <citation type="submission" date="2013-11" db="EMBL/GenBank/DDBJ databases">
        <title>Opisthorchis viverrini - life in the bile duct.</title>
        <authorList>
            <person name="Young N.D."/>
            <person name="Nagarajan N."/>
            <person name="Lin S.J."/>
            <person name="Korhonen P.K."/>
            <person name="Jex A.R."/>
            <person name="Hall R.S."/>
            <person name="Safavi-Hemami H."/>
            <person name="Kaewkong W."/>
            <person name="Bertrand D."/>
            <person name="Gao S."/>
            <person name="Seet Q."/>
            <person name="Wongkham S."/>
            <person name="Teh B.T."/>
            <person name="Wongkham C."/>
            <person name="Intapan P.M."/>
            <person name="Maleewong W."/>
            <person name="Yang X."/>
            <person name="Hu M."/>
            <person name="Wang Z."/>
            <person name="Hofmann A."/>
            <person name="Sternberg P.W."/>
            <person name="Tan P."/>
            <person name="Wang J."/>
            <person name="Gasser R.B."/>
        </authorList>
    </citation>
    <scope>NUCLEOTIDE SEQUENCE [LARGE SCALE GENOMIC DNA]</scope>
</reference>
<dbReference type="KEGG" id="ovi:T265_00699"/>
<proteinExistence type="predicted"/>
<gene>
    <name evidence="1" type="ORF">T265_00699</name>
</gene>
<dbReference type="OrthoDB" id="6219776at2759"/>
<dbReference type="STRING" id="6198.A0A075A0X9"/>
<dbReference type="GeneID" id="20314887"/>
<name>A0A075A0X9_OPIVI</name>
<dbReference type="RefSeq" id="XP_009162812.1">
    <property type="nucleotide sequence ID" value="XM_009164548.1"/>
</dbReference>
<evidence type="ECO:0000313" key="2">
    <source>
        <dbReference type="Proteomes" id="UP000054324"/>
    </source>
</evidence>
<dbReference type="Proteomes" id="UP000054324">
    <property type="component" value="Unassembled WGS sequence"/>
</dbReference>
<sequence length="206" mass="23342">MPGALLIFRVPLQDLYALRNSLYRFMSILQNGYGGTLIGISNDAEHVPPLRTQPLLNVGMGMVYFTKHEDAKRFSYNEQSFMSADFLNNAEVFIVPVITPLLIGSHPTALFVTEIRKWENYSQLPDPKLMLTMLACGAVPLVADCKKVHFISGSEDRICGIRISQFPNKSAFYDWVKSDRGTKFRQAILRIRSLTNYIATFTREAL</sequence>
<evidence type="ECO:0000313" key="1">
    <source>
        <dbReference type="EMBL" id="KER33378.1"/>
    </source>
</evidence>
<organism evidence="1 2">
    <name type="scientific">Opisthorchis viverrini</name>
    <name type="common">Southeast Asian liver fluke</name>
    <dbReference type="NCBI Taxonomy" id="6198"/>
    <lineage>
        <taxon>Eukaryota</taxon>
        <taxon>Metazoa</taxon>
        <taxon>Spiralia</taxon>
        <taxon>Lophotrochozoa</taxon>
        <taxon>Platyhelminthes</taxon>
        <taxon>Trematoda</taxon>
        <taxon>Digenea</taxon>
        <taxon>Opisthorchiida</taxon>
        <taxon>Opisthorchiata</taxon>
        <taxon>Opisthorchiidae</taxon>
        <taxon>Opisthorchis</taxon>
    </lineage>
</organism>
<accession>A0A075A0X9</accession>
<protein>
    <submittedName>
        <fullName evidence="1">Uncharacterized protein</fullName>
    </submittedName>
</protein>
<dbReference type="CTD" id="20314887"/>
<dbReference type="AlphaFoldDB" id="A0A075A0X9"/>
<keyword evidence="2" id="KW-1185">Reference proteome</keyword>
<dbReference type="EMBL" id="KL596625">
    <property type="protein sequence ID" value="KER33378.1"/>
    <property type="molecule type" value="Genomic_DNA"/>
</dbReference>